<evidence type="ECO:0000313" key="2">
    <source>
        <dbReference type="EMBL" id="MET1755367.1"/>
    </source>
</evidence>
<dbReference type="Gene3D" id="3.40.630.30">
    <property type="match status" value="1"/>
</dbReference>
<organism evidence="2 3">
    <name type="scientific">Novosphingobium kalidii</name>
    <dbReference type="NCBI Taxonomy" id="3230299"/>
    <lineage>
        <taxon>Bacteria</taxon>
        <taxon>Pseudomonadati</taxon>
        <taxon>Pseudomonadota</taxon>
        <taxon>Alphaproteobacteria</taxon>
        <taxon>Sphingomonadales</taxon>
        <taxon>Sphingomonadaceae</taxon>
        <taxon>Novosphingobium</taxon>
    </lineage>
</organism>
<sequence length="185" mass="20369">MFIRTERLFLRPGWPEDFDELVQVVDDAAVERSIGGPELPHTPAEVRSYLRRPRDVRLPHFLINLREEGGAKVIGSVGLARAGAEVELSCWIVRGYQGQGYAAEAVRAVLTQARTLGYRRVIANDFSESSASARILQQSGFKPSCEIGSPFQLARTQGRHARRYVAVLADKLADLVSVSRGAAHA</sequence>
<name>A0ABV2D0I6_9SPHN</name>
<evidence type="ECO:0000259" key="1">
    <source>
        <dbReference type="PROSITE" id="PS51186"/>
    </source>
</evidence>
<dbReference type="CDD" id="cd04301">
    <property type="entry name" value="NAT_SF"/>
    <property type="match status" value="1"/>
</dbReference>
<keyword evidence="3" id="KW-1185">Reference proteome</keyword>
<dbReference type="RefSeq" id="WP_353983834.1">
    <property type="nucleotide sequence ID" value="NZ_JBEWLY010000013.1"/>
</dbReference>
<dbReference type="Pfam" id="PF13302">
    <property type="entry name" value="Acetyltransf_3"/>
    <property type="match status" value="1"/>
</dbReference>
<evidence type="ECO:0000313" key="3">
    <source>
        <dbReference type="Proteomes" id="UP001548713"/>
    </source>
</evidence>
<dbReference type="SUPFAM" id="SSF55729">
    <property type="entry name" value="Acyl-CoA N-acyltransferases (Nat)"/>
    <property type="match status" value="1"/>
</dbReference>
<dbReference type="InterPro" id="IPR016181">
    <property type="entry name" value="Acyl_CoA_acyltransferase"/>
</dbReference>
<dbReference type="InterPro" id="IPR000182">
    <property type="entry name" value="GNAT_dom"/>
</dbReference>
<feature type="domain" description="N-acetyltransferase" evidence="1">
    <location>
        <begin position="8"/>
        <end position="174"/>
    </location>
</feature>
<dbReference type="PANTHER" id="PTHR43792">
    <property type="entry name" value="GNAT FAMILY, PUTATIVE (AFU_ORTHOLOGUE AFUA_3G00765)-RELATED-RELATED"/>
    <property type="match status" value="1"/>
</dbReference>
<protein>
    <submittedName>
        <fullName evidence="2">GNAT family N-acetyltransferase</fullName>
    </submittedName>
</protein>
<dbReference type="EMBL" id="JBEWLY010000013">
    <property type="protein sequence ID" value="MET1755367.1"/>
    <property type="molecule type" value="Genomic_DNA"/>
</dbReference>
<gene>
    <name evidence="2" type="ORF">ABVV53_07830</name>
</gene>
<comment type="caution">
    <text evidence="2">The sequence shown here is derived from an EMBL/GenBank/DDBJ whole genome shotgun (WGS) entry which is preliminary data.</text>
</comment>
<dbReference type="PROSITE" id="PS51186">
    <property type="entry name" value="GNAT"/>
    <property type="match status" value="1"/>
</dbReference>
<dbReference type="Proteomes" id="UP001548713">
    <property type="component" value="Unassembled WGS sequence"/>
</dbReference>
<reference evidence="2 3" key="1">
    <citation type="submission" date="2024-07" db="EMBL/GenBank/DDBJ databases">
        <title>Novosphingobium kalidii RD2P27.</title>
        <authorList>
            <person name="Sun J.-Q."/>
        </authorList>
    </citation>
    <scope>NUCLEOTIDE SEQUENCE [LARGE SCALE GENOMIC DNA]</scope>
    <source>
        <strain evidence="2 3">RD2P27</strain>
    </source>
</reference>
<dbReference type="InterPro" id="IPR051531">
    <property type="entry name" value="N-acetyltransferase"/>
</dbReference>
<proteinExistence type="predicted"/>
<accession>A0ABV2D0I6</accession>